<dbReference type="InterPro" id="IPR018383">
    <property type="entry name" value="UPF0324_pro"/>
</dbReference>
<dbReference type="AlphaFoldDB" id="A0A2K2H5E5"/>
<feature type="transmembrane region" description="Helical" evidence="7">
    <location>
        <begin position="137"/>
        <end position="157"/>
    </location>
</feature>
<dbReference type="EMBL" id="PPFX01000069">
    <property type="protein sequence ID" value="PNU18556.1"/>
    <property type="molecule type" value="Genomic_DNA"/>
</dbReference>
<comment type="subcellular location">
    <subcellularLocation>
        <location evidence="1">Cell membrane</location>
        <topology evidence="1">Multi-pass membrane protein</topology>
    </subcellularLocation>
</comment>
<dbReference type="OrthoDB" id="5393513at2"/>
<evidence type="ECO:0000313" key="8">
    <source>
        <dbReference type="EMBL" id="PNU18556.1"/>
    </source>
</evidence>
<keyword evidence="6 7" id="KW-0472">Membrane</keyword>
<evidence type="ECO:0000313" key="9">
    <source>
        <dbReference type="Proteomes" id="UP000236340"/>
    </source>
</evidence>
<feature type="transmembrane region" description="Helical" evidence="7">
    <location>
        <begin position="286"/>
        <end position="309"/>
    </location>
</feature>
<evidence type="ECO:0000256" key="6">
    <source>
        <dbReference type="ARBA" id="ARBA00023136"/>
    </source>
</evidence>
<name>A0A2K2H5E5_9BACT</name>
<gene>
    <name evidence="8" type="ORF">C2E25_17065</name>
</gene>
<organism evidence="8 9">
    <name type="scientific">Geothermobacter hydrogeniphilus</name>
    <dbReference type="NCBI Taxonomy" id="1969733"/>
    <lineage>
        <taxon>Bacteria</taxon>
        <taxon>Pseudomonadati</taxon>
        <taxon>Thermodesulfobacteriota</taxon>
        <taxon>Desulfuromonadia</taxon>
        <taxon>Desulfuromonadales</taxon>
        <taxon>Geothermobacteraceae</taxon>
        <taxon>Geothermobacter</taxon>
    </lineage>
</organism>
<evidence type="ECO:0000256" key="3">
    <source>
        <dbReference type="ARBA" id="ARBA00022475"/>
    </source>
</evidence>
<feature type="transmembrane region" description="Helical" evidence="7">
    <location>
        <begin position="226"/>
        <end position="244"/>
    </location>
</feature>
<keyword evidence="3" id="KW-1003">Cell membrane</keyword>
<sequence>MVGVNFKKILFLTLLTACAFPMVSTAHALIAGILFSLLLGNPWPQKSSDWSRKLLQLSVVGLGFGLSLGQVWQVGKSSILYTIIGISLTLLVGLLLGRFFKTEKNTSALISFGTAICGGSAIAAMSPVIKAKDDEAALALATVFTLNSVALLVFPFFGHLLHLSQHQFGVWAGLAIHDTSSVVGAAAAYGSAALATGTTVKLTRAIWIIPFVMGAAWMTKSEKKARVPLFIIGFIVAAAVRTLLPQFGTVWGGLAAISKQALVITLFLIGAGLTKEILKNVGIRPLAQGVSLWLLASGLTLAAILNGMIG</sequence>
<feature type="transmembrane region" description="Helical" evidence="7">
    <location>
        <begin position="250"/>
        <end position="274"/>
    </location>
</feature>
<comment type="caution">
    <text evidence="8">The sequence shown here is derived from an EMBL/GenBank/DDBJ whole genome shotgun (WGS) entry which is preliminary data.</text>
</comment>
<dbReference type="Proteomes" id="UP000236340">
    <property type="component" value="Unassembled WGS sequence"/>
</dbReference>
<feature type="transmembrane region" description="Helical" evidence="7">
    <location>
        <begin position="106"/>
        <end position="125"/>
    </location>
</feature>
<feature type="transmembrane region" description="Helical" evidence="7">
    <location>
        <begin position="202"/>
        <end position="219"/>
    </location>
</feature>
<dbReference type="Pfam" id="PF03601">
    <property type="entry name" value="Cons_hypoth698"/>
    <property type="match status" value="1"/>
</dbReference>
<keyword evidence="5 7" id="KW-1133">Transmembrane helix</keyword>
<feature type="transmembrane region" description="Helical" evidence="7">
    <location>
        <begin position="79"/>
        <end position="100"/>
    </location>
</feature>
<evidence type="ECO:0000256" key="5">
    <source>
        <dbReference type="ARBA" id="ARBA00022989"/>
    </source>
</evidence>
<keyword evidence="4 7" id="KW-0812">Transmembrane</keyword>
<dbReference type="RefSeq" id="WP_103116916.1">
    <property type="nucleotide sequence ID" value="NZ_PPFX01000069.1"/>
</dbReference>
<proteinExistence type="inferred from homology"/>
<accession>A0A2K2H5E5</accession>
<protein>
    <submittedName>
        <fullName evidence="8">Putative sulfate exporter family transporter</fullName>
    </submittedName>
</protein>
<comment type="similarity">
    <text evidence="2">Belongs to the UPF0324 family.</text>
</comment>
<dbReference type="PANTHER" id="PTHR30106">
    <property type="entry name" value="INNER MEMBRANE PROTEIN YEIH-RELATED"/>
    <property type="match status" value="1"/>
</dbReference>
<dbReference type="GO" id="GO:0005886">
    <property type="term" value="C:plasma membrane"/>
    <property type="evidence" value="ECO:0007669"/>
    <property type="project" value="UniProtKB-SubCell"/>
</dbReference>
<reference evidence="8 9" key="1">
    <citation type="journal article" date="2018" name="Genome Announc.">
        <title>Genome Sequence of Geothermobacter sp. HR-1 Iron Reducer from the Loihi Seamount.</title>
        <authorList>
            <person name="Smith H."/>
            <person name="Abuyen K."/>
            <person name="Tremblay J."/>
            <person name="Savalia P."/>
            <person name="Perez-Rodriguez I."/>
            <person name="Emerson D."/>
            <person name="Tully B."/>
            <person name="Amend J."/>
        </authorList>
    </citation>
    <scope>NUCLEOTIDE SEQUENCE [LARGE SCALE GENOMIC DNA]</scope>
    <source>
        <strain evidence="8 9">HR-1</strain>
    </source>
</reference>
<evidence type="ECO:0000256" key="1">
    <source>
        <dbReference type="ARBA" id="ARBA00004651"/>
    </source>
</evidence>
<evidence type="ECO:0000256" key="2">
    <source>
        <dbReference type="ARBA" id="ARBA00007977"/>
    </source>
</evidence>
<evidence type="ECO:0000256" key="4">
    <source>
        <dbReference type="ARBA" id="ARBA00022692"/>
    </source>
</evidence>
<dbReference type="PANTHER" id="PTHR30106:SF1">
    <property type="entry name" value="UPF0324 MEMBRANE PROTEIN FN0533"/>
    <property type="match status" value="1"/>
</dbReference>
<evidence type="ECO:0000256" key="7">
    <source>
        <dbReference type="SAM" id="Phobius"/>
    </source>
</evidence>